<feature type="transmembrane region" description="Helical" evidence="12">
    <location>
        <begin position="154"/>
        <end position="172"/>
    </location>
</feature>
<dbReference type="CDD" id="cd00212">
    <property type="entry name" value="PTS_IIB_glc"/>
    <property type="match status" value="1"/>
</dbReference>
<feature type="domain" description="PTS EIIC type-1" evidence="14">
    <location>
        <begin position="111"/>
        <end position="463"/>
    </location>
</feature>
<dbReference type="Pfam" id="PF00367">
    <property type="entry name" value="PTS_EIIB"/>
    <property type="match status" value="1"/>
</dbReference>
<dbReference type="InterPro" id="IPR013013">
    <property type="entry name" value="PTS_EIIC_1"/>
</dbReference>
<gene>
    <name evidence="15" type="ORF">FYJ79_05400</name>
</gene>
<accession>A0A844FUI4</accession>
<evidence type="ECO:0000259" key="14">
    <source>
        <dbReference type="PROSITE" id="PS51103"/>
    </source>
</evidence>
<dbReference type="InterPro" id="IPR036878">
    <property type="entry name" value="Glu_permease_IIB"/>
</dbReference>
<dbReference type="RefSeq" id="WP_154515215.1">
    <property type="nucleotide sequence ID" value="NZ_VUNM01000008.1"/>
</dbReference>
<keyword evidence="10 12" id="KW-0472">Membrane</keyword>
<comment type="caution">
    <text evidence="15">The sequence shown here is derived from an EMBL/GenBank/DDBJ whole genome shotgun (WGS) entry which is preliminary data.</text>
</comment>
<dbReference type="EMBL" id="VUNM01000008">
    <property type="protein sequence ID" value="MST89009.1"/>
    <property type="molecule type" value="Genomic_DNA"/>
</dbReference>
<keyword evidence="6" id="KW-0598">Phosphotransferase system</keyword>
<feature type="transmembrane region" description="Helical" evidence="12">
    <location>
        <begin position="392"/>
        <end position="412"/>
    </location>
</feature>
<evidence type="ECO:0000256" key="3">
    <source>
        <dbReference type="ARBA" id="ARBA00022475"/>
    </source>
</evidence>
<evidence type="ECO:0000256" key="7">
    <source>
        <dbReference type="ARBA" id="ARBA00022692"/>
    </source>
</evidence>
<dbReference type="InterPro" id="IPR018113">
    <property type="entry name" value="PTrfase_EIIB_Cys"/>
</dbReference>
<evidence type="ECO:0000256" key="5">
    <source>
        <dbReference type="ARBA" id="ARBA00022679"/>
    </source>
</evidence>
<evidence type="ECO:0000256" key="8">
    <source>
        <dbReference type="ARBA" id="ARBA00022777"/>
    </source>
</evidence>
<evidence type="ECO:0000256" key="10">
    <source>
        <dbReference type="ARBA" id="ARBA00023136"/>
    </source>
</evidence>
<keyword evidence="16" id="KW-1185">Reference proteome</keyword>
<evidence type="ECO:0000313" key="15">
    <source>
        <dbReference type="EMBL" id="MST89009.1"/>
    </source>
</evidence>
<dbReference type="PANTHER" id="PTHR30175:SF1">
    <property type="entry name" value="PTS SYSTEM ARBUTIN-, CELLOBIOSE-, AND SALICIN-SPECIFIC EIIBC COMPONENT-RELATED"/>
    <property type="match status" value="1"/>
</dbReference>
<feature type="transmembrane region" description="Helical" evidence="12">
    <location>
        <begin position="365"/>
        <end position="385"/>
    </location>
</feature>
<feature type="transmembrane region" description="Helical" evidence="12">
    <location>
        <begin position="253"/>
        <end position="277"/>
    </location>
</feature>
<dbReference type="GO" id="GO:0015771">
    <property type="term" value="P:trehalose transport"/>
    <property type="evidence" value="ECO:0007669"/>
    <property type="project" value="TreeGrafter"/>
</dbReference>
<dbReference type="GO" id="GO:0005886">
    <property type="term" value="C:plasma membrane"/>
    <property type="evidence" value="ECO:0007669"/>
    <property type="project" value="UniProtKB-SubCell"/>
</dbReference>
<evidence type="ECO:0000256" key="9">
    <source>
        <dbReference type="ARBA" id="ARBA00022989"/>
    </source>
</evidence>
<dbReference type="InterPro" id="IPR050558">
    <property type="entry name" value="PTS_Sugar-Specific_Components"/>
</dbReference>
<comment type="subcellular location">
    <subcellularLocation>
        <location evidence="1">Cell membrane</location>
        <topology evidence="1">Multi-pass membrane protein</topology>
    </subcellularLocation>
</comment>
<feature type="transmembrane region" description="Helical" evidence="12">
    <location>
        <begin position="184"/>
        <end position="204"/>
    </location>
</feature>
<keyword evidence="5" id="KW-0808">Transferase</keyword>
<keyword evidence="7 12" id="KW-0812">Transmembrane</keyword>
<dbReference type="Pfam" id="PF02378">
    <property type="entry name" value="PTS_EIIC"/>
    <property type="match status" value="1"/>
</dbReference>
<dbReference type="FunFam" id="3.30.1360.60:FF:000001">
    <property type="entry name" value="PTS system glucose-specific IIBC component PtsG"/>
    <property type="match status" value="1"/>
</dbReference>
<evidence type="ECO:0000256" key="2">
    <source>
        <dbReference type="ARBA" id="ARBA00022448"/>
    </source>
</evidence>
<dbReference type="GO" id="GO:0016301">
    <property type="term" value="F:kinase activity"/>
    <property type="evidence" value="ECO:0007669"/>
    <property type="project" value="UniProtKB-KW"/>
</dbReference>
<name>A0A844FUI4_9FIRM</name>
<evidence type="ECO:0000256" key="11">
    <source>
        <dbReference type="PROSITE-ProRule" id="PRU00421"/>
    </source>
</evidence>
<dbReference type="Proteomes" id="UP000442619">
    <property type="component" value="Unassembled WGS sequence"/>
</dbReference>
<keyword evidence="9 12" id="KW-1133">Transmembrane helix</keyword>
<evidence type="ECO:0000256" key="12">
    <source>
        <dbReference type="SAM" id="Phobius"/>
    </source>
</evidence>
<organism evidence="15 16">
    <name type="scientific">Sharpea porci</name>
    <dbReference type="NCBI Taxonomy" id="2652286"/>
    <lineage>
        <taxon>Bacteria</taxon>
        <taxon>Bacillati</taxon>
        <taxon>Bacillota</taxon>
        <taxon>Erysipelotrichia</taxon>
        <taxon>Erysipelotrichales</taxon>
        <taxon>Coprobacillaceae</taxon>
        <taxon>Sharpea</taxon>
    </lineage>
</organism>
<keyword evidence="4" id="KW-0762">Sugar transport</keyword>
<evidence type="ECO:0000313" key="16">
    <source>
        <dbReference type="Proteomes" id="UP000442619"/>
    </source>
</evidence>
<sequence>MENYKDLCNQILENVGGKENVSGAFHCMTRLRLTLRDKSKANIDALKNVKGVMGAQFSGDQFQVIIGTNVASVYPQFCEVAGLSEEKAVDENLDTDGGKFNIKELPRTILNYVSGSIAPVLPIMLGAGFFQVFYSILGTGFLNVLPKNSAFMQSLYIFGKVGFYFLPVYVAWGAAKKLNTSIPLALVLGTILVDPNIIKIVTAGKPFKVFGLLNMPLNDYSSGVFPPLLAVWVLSYVYKYVDKVIPKSLKVMAVPFCTLVIMFPITLCILAPIGNWLGIGITAIINTIYQVAGPIGVGLVGALWMLMISTGMHIAIIQMAMASIFSVGYDPIVFVGSTVANYALMGLVLSYFIRSKGEEKQLAGANTIAIIAGGVSEPTIFGLLFRNKKAFIYQMIAGGIGAFVSGILKVQYCTMAPGNFMNALGFTGGSGNNFIYGVISCVIGFGIALLLGLILGFDDKKKA</sequence>
<evidence type="ECO:0000259" key="13">
    <source>
        <dbReference type="PROSITE" id="PS51098"/>
    </source>
</evidence>
<keyword evidence="3" id="KW-1003">Cell membrane</keyword>
<feature type="transmembrane region" description="Helical" evidence="12">
    <location>
        <begin position="332"/>
        <end position="353"/>
    </location>
</feature>
<feature type="active site" description="Phosphocysteine intermediate; for EIIB activity" evidence="11">
    <location>
        <position position="27"/>
    </location>
</feature>
<protein>
    <submittedName>
        <fullName evidence="15">Uncharacterized protein</fullName>
    </submittedName>
</protein>
<reference evidence="15 16" key="1">
    <citation type="submission" date="2019-08" db="EMBL/GenBank/DDBJ databases">
        <title>In-depth cultivation of the pig gut microbiome towards novel bacterial diversity and tailored functional studies.</title>
        <authorList>
            <person name="Wylensek D."/>
            <person name="Hitch T.C.A."/>
            <person name="Clavel T."/>
        </authorList>
    </citation>
    <scope>NUCLEOTIDE SEQUENCE [LARGE SCALE GENOMIC DNA]</scope>
    <source>
        <strain evidence="15 16">CA-Schmier-601-WT-3</strain>
    </source>
</reference>
<feature type="transmembrane region" description="Helical" evidence="12">
    <location>
        <begin position="224"/>
        <end position="241"/>
    </location>
</feature>
<proteinExistence type="predicted"/>
<dbReference type="InterPro" id="IPR001996">
    <property type="entry name" value="PTS_IIB_1"/>
</dbReference>
<dbReference type="GO" id="GO:0009401">
    <property type="term" value="P:phosphoenolpyruvate-dependent sugar phosphotransferase system"/>
    <property type="evidence" value="ECO:0007669"/>
    <property type="project" value="UniProtKB-KW"/>
</dbReference>
<feature type="domain" description="PTS EIIB type-1" evidence="13">
    <location>
        <begin position="5"/>
        <end position="87"/>
    </location>
</feature>
<keyword evidence="2" id="KW-0813">Transport</keyword>
<keyword evidence="8" id="KW-0418">Kinase</keyword>
<evidence type="ECO:0000256" key="6">
    <source>
        <dbReference type="ARBA" id="ARBA00022683"/>
    </source>
</evidence>
<dbReference type="AlphaFoldDB" id="A0A844FUI4"/>
<dbReference type="InterPro" id="IPR003352">
    <property type="entry name" value="PTS_EIIC"/>
</dbReference>
<dbReference type="PROSITE" id="PS51103">
    <property type="entry name" value="PTS_EIIC_TYPE_1"/>
    <property type="match status" value="1"/>
</dbReference>
<feature type="transmembrane region" description="Helical" evidence="12">
    <location>
        <begin position="297"/>
        <end position="320"/>
    </location>
</feature>
<evidence type="ECO:0000256" key="1">
    <source>
        <dbReference type="ARBA" id="ARBA00004651"/>
    </source>
</evidence>
<dbReference type="GO" id="GO:0008982">
    <property type="term" value="F:protein-N(PI)-phosphohistidine-sugar phosphotransferase activity"/>
    <property type="evidence" value="ECO:0007669"/>
    <property type="project" value="InterPro"/>
</dbReference>
<dbReference type="PANTHER" id="PTHR30175">
    <property type="entry name" value="PHOSPHOTRANSFERASE SYSTEM TRANSPORT PROTEIN"/>
    <property type="match status" value="1"/>
</dbReference>
<feature type="transmembrane region" description="Helical" evidence="12">
    <location>
        <begin position="109"/>
        <end position="134"/>
    </location>
</feature>
<evidence type="ECO:0000256" key="4">
    <source>
        <dbReference type="ARBA" id="ARBA00022597"/>
    </source>
</evidence>
<dbReference type="PROSITE" id="PS01035">
    <property type="entry name" value="PTS_EIIB_TYPE_1_CYS"/>
    <property type="match status" value="1"/>
</dbReference>
<feature type="transmembrane region" description="Helical" evidence="12">
    <location>
        <begin position="434"/>
        <end position="457"/>
    </location>
</feature>
<dbReference type="GO" id="GO:0090589">
    <property type="term" value="F:protein-phosphocysteine-trehalose phosphotransferase system transporter activity"/>
    <property type="evidence" value="ECO:0007669"/>
    <property type="project" value="TreeGrafter"/>
</dbReference>
<dbReference type="Gene3D" id="3.30.1360.60">
    <property type="entry name" value="Glucose permease domain IIB"/>
    <property type="match status" value="1"/>
</dbReference>
<dbReference type="PROSITE" id="PS51098">
    <property type="entry name" value="PTS_EIIB_TYPE_1"/>
    <property type="match status" value="1"/>
</dbReference>
<dbReference type="SUPFAM" id="SSF55604">
    <property type="entry name" value="Glucose permease domain IIB"/>
    <property type="match status" value="1"/>
</dbReference>